<dbReference type="InterPro" id="IPR053164">
    <property type="entry name" value="IS1016-like_transposase"/>
</dbReference>
<dbReference type="InterPro" id="IPR024445">
    <property type="entry name" value="Tnp_ISXO2-like"/>
</dbReference>
<protein>
    <recommendedName>
        <fullName evidence="1">ISXO2-like transposase domain-containing protein</fullName>
    </recommendedName>
</protein>
<dbReference type="AlphaFoldDB" id="A0A0C2M5V5"/>
<feature type="domain" description="ISXO2-like transposase" evidence="1">
    <location>
        <begin position="1"/>
        <end position="137"/>
    </location>
</feature>
<gene>
    <name evidence="2" type="ORF">RF11_13826</name>
</gene>
<dbReference type="PANTHER" id="PTHR47163:SF2">
    <property type="entry name" value="SI:DKEY-17M8.2"/>
    <property type="match status" value="1"/>
</dbReference>
<evidence type="ECO:0000313" key="2">
    <source>
        <dbReference type="EMBL" id="KII62455.1"/>
    </source>
</evidence>
<dbReference type="Pfam" id="PF12762">
    <property type="entry name" value="DDE_Tnp_IS1595"/>
    <property type="match status" value="1"/>
</dbReference>
<reference evidence="2 3" key="1">
    <citation type="journal article" date="2014" name="Genome Biol. Evol.">
        <title>The genome of the myxosporean Thelohanellus kitauei shows adaptations to nutrient acquisition within its fish host.</title>
        <authorList>
            <person name="Yang Y."/>
            <person name="Xiong J."/>
            <person name="Zhou Z."/>
            <person name="Huo F."/>
            <person name="Miao W."/>
            <person name="Ran C."/>
            <person name="Liu Y."/>
            <person name="Zhang J."/>
            <person name="Feng J."/>
            <person name="Wang M."/>
            <person name="Wang M."/>
            <person name="Wang L."/>
            <person name="Yao B."/>
        </authorList>
    </citation>
    <scope>NUCLEOTIDE SEQUENCE [LARGE SCALE GENOMIC DNA]</scope>
    <source>
        <strain evidence="2">Wuqing</strain>
    </source>
</reference>
<dbReference type="OrthoDB" id="10067637at2759"/>
<evidence type="ECO:0000259" key="1">
    <source>
        <dbReference type="SMART" id="SM01126"/>
    </source>
</evidence>
<keyword evidence="3" id="KW-1185">Reference proteome</keyword>
<proteinExistence type="predicted"/>
<dbReference type="EMBL" id="JWZT01004976">
    <property type="protein sequence ID" value="KII62455.1"/>
    <property type="molecule type" value="Genomic_DNA"/>
</dbReference>
<dbReference type="Proteomes" id="UP000031668">
    <property type="component" value="Unassembled WGS sequence"/>
</dbReference>
<name>A0A0C2M5V5_THEKT</name>
<dbReference type="PANTHER" id="PTHR47163">
    <property type="entry name" value="DDE_TNP_IS1595 DOMAIN-CONTAINING PROTEIN"/>
    <property type="match status" value="1"/>
</dbReference>
<organism evidence="2 3">
    <name type="scientific">Thelohanellus kitauei</name>
    <name type="common">Myxosporean</name>
    <dbReference type="NCBI Taxonomy" id="669202"/>
    <lineage>
        <taxon>Eukaryota</taxon>
        <taxon>Metazoa</taxon>
        <taxon>Cnidaria</taxon>
        <taxon>Myxozoa</taxon>
        <taxon>Myxosporea</taxon>
        <taxon>Bivalvulida</taxon>
        <taxon>Platysporina</taxon>
        <taxon>Myxobolidae</taxon>
        <taxon>Thelohanellus</taxon>
    </lineage>
</organism>
<dbReference type="SMART" id="SM01126">
    <property type="entry name" value="DDE_Tnp_IS1595"/>
    <property type="match status" value="1"/>
</dbReference>
<sequence>MIGGPGLAVEVDEAKFGKRKSNVGRIVDGQWVVGGICRETQDVFLVPCPENRRNAICQLDIIQNHINSGSIIITDCWKGYDGLRDRGWNHYTLNHSYNFIDQNSGAHMQNIVSFVASKTISFRYPHYERLAFDLLFWGFLYKRKFFTNMPTSLVTFLKDAAELYPPPI</sequence>
<accession>A0A0C2M5V5</accession>
<comment type="caution">
    <text evidence="2">The sequence shown here is derived from an EMBL/GenBank/DDBJ whole genome shotgun (WGS) entry which is preliminary data.</text>
</comment>
<evidence type="ECO:0000313" key="3">
    <source>
        <dbReference type="Proteomes" id="UP000031668"/>
    </source>
</evidence>